<comment type="caution">
    <text evidence="1">The sequence shown here is derived from an EMBL/GenBank/DDBJ whole genome shotgun (WGS) entry which is preliminary data.</text>
</comment>
<dbReference type="AlphaFoldDB" id="A0A835GNW4"/>
<keyword evidence="2" id="KW-1185">Reference proteome</keyword>
<protein>
    <submittedName>
        <fullName evidence="1">Uncharacterized protein</fullName>
    </submittedName>
</protein>
<name>A0A835GNW4_SPOEX</name>
<proteinExistence type="predicted"/>
<gene>
    <name evidence="1" type="ORF">HW555_003253</name>
</gene>
<dbReference type="EMBL" id="JACKWZ010000031">
    <property type="protein sequence ID" value="KAF9420503.1"/>
    <property type="molecule type" value="Genomic_DNA"/>
</dbReference>
<sequence length="164" mass="17781">MIPLTSLAASRNQVLADVALVMVSWVVKVLEAMMNNAVSGFNRFSTSAKWVPSMFLCSRRGGKVDSDRTSPRRRQNDSCCRGERTSVHSCSLIASLPFPRHSILILIVAKHILCVCELNPNRGFTLPFGSCFTAVESCGSALKPTHPSLDLAIDARALISCSGQ</sequence>
<evidence type="ECO:0000313" key="1">
    <source>
        <dbReference type="EMBL" id="KAF9420503.1"/>
    </source>
</evidence>
<dbReference type="Proteomes" id="UP000648187">
    <property type="component" value="Unassembled WGS sequence"/>
</dbReference>
<organism evidence="1 2">
    <name type="scientific">Spodoptera exigua</name>
    <name type="common">Beet armyworm</name>
    <name type="synonym">Noctua fulgens</name>
    <dbReference type="NCBI Taxonomy" id="7107"/>
    <lineage>
        <taxon>Eukaryota</taxon>
        <taxon>Metazoa</taxon>
        <taxon>Ecdysozoa</taxon>
        <taxon>Arthropoda</taxon>
        <taxon>Hexapoda</taxon>
        <taxon>Insecta</taxon>
        <taxon>Pterygota</taxon>
        <taxon>Neoptera</taxon>
        <taxon>Endopterygota</taxon>
        <taxon>Lepidoptera</taxon>
        <taxon>Glossata</taxon>
        <taxon>Ditrysia</taxon>
        <taxon>Noctuoidea</taxon>
        <taxon>Noctuidae</taxon>
        <taxon>Amphipyrinae</taxon>
        <taxon>Spodoptera</taxon>
    </lineage>
</organism>
<reference evidence="1" key="1">
    <citation type="submission" date="2020-08" db="EMBL/GenBank/DDBJ databases">
        <title>Spodoptera exigua strain:BAW_Kor-Di-RS1 Genome sequencing and assembly.</title>
        <authorList>
            <person name="Kim J."/>
            <person name="Nam H.Y."/>
            <person name="Kwon M."/>
            <person name="Choi J.H."/>
            <person name="Cho S.R."/>
            <person name="Kim G.-H."/>
        </authorList>
    </citation>
    <scope>NUCLEOTIDE SEQUENCE</scope>
    <source>
        <strain evidence="1">BAW_Kor-Di-RS1</strain>
        <tissue evidence="1">Whole-body</tissue>
    </source>
</reference>
<accession>A0A835GNW4</accession>
<evidence type="ECO:0000313" key="2">
    <source>
        <dbReference type="Proteomes" id="UP000648187"/>
    </source>
</evidence>